<accession>A0AAE1CNW3</accession>
<protein>
    <recommendedName>
        <fullName evidence="2">DAD domain-containing protein</fullName>
    </recommendedName>
</protein>
<keyword evidence="4" id="KW-1185">Reference proteome</keyword>
<dbReference type="EMBL" id="JAWDGP010007385">
    <property type="protein sequence ID" value="KAK3721883.1"/>
    <property type="molecule type" value="Genomic_DNA"/>
</dbReference>
<dbReference type="InterPro" id="IPR014767">
    <property type="entry name" value="DAD_dom"/>
</dbReference>
<dbReference type="AlphaFoldDB" id="A0AAE1CNW3"/>
<evidence type="ECO:0000259" key="2">
    <source>
        <dbReference type="PROSITE" id="PS51231"/>
    </source>
</evidence>
<proteinExistence type="predicted"/>
<dbReference type="Proteomes" id="UP001283361">
    <property type="component" value="Unassembled WGS sequence"/>
</dbReference>
<gene>
    <name evidence="3" type="ORF">RRG08_057486</name>
</gene>
<evidence type="ECO:0000313" key="4">
    <source>
        <dbReference type="Proteomes" id="UP001283361"/>
    </source>
</evidence>
<dbReference type="PROSITE" id="PS51231">
    <property type="entry name" value="DAD"/>
    <property type="match status" value="1"/>
</dbReference>
<organism evidence="3 4">
    <name type="scientific">Elysia crispata</name>
    <name type="common">lettuce slug</name>
    <dbReference type="NCBI Taxonomy" id="231223"/>
    <lineage>
        <taxon>Eukaryota</taxon>
        <taxon>Metazoa</taxon>
        <taxon>Spiralia</taxon>
        <taxon>Lophotrochozoa</taxon>
        <taxon>Mollusca</taxon>
        <taxon>Gastropoda</taxon>
        <taxon>Heterobranchia</taxon>
        <taxon>Euthyneura</taxon>
        <taxon>Panpulmonata</taxon>
        <taxon>Sacoglossa</taxon>
        <taxon>Placobranchoidea</taxon>
        <taxon>Plakobranchidae</taxon>
        <taxon>Elysia</taxon>
    </lineage>
</organism>
<feature type="domain" description="DAD" evidence="2">
    <location>
        <begin position="84"/>
        <end position="110"/>
    </location>
</feature>
<feature type="compositionally biased region" description="Basic and acidic residues" evidence="1">
    <location>
        <begin position="117"/>
        <end position="145"/>
    </location>
</feature>
<evidence type="ECO:0000256" key="1">
    <source>
        <dbReference type="SAM" id="MobiDB-lite"/>
    </source>
</evidence>
<sequence length="151" mass="17500">METKVDEDTFILLTVPGRRKKFRHFSGHRPLVKQLFNGKDNEHDKTKTLTSRRQQPDKPKLPKPATYAETVKKGAAVEPERESEAAADDEMENLQSGWQTVPARRKRRRQEPTAPREVGKSPHDSFRSDYLHSPDEEDTRKETPEPKLTNR</sequence>
<feature type="region of interest" description="Disordered" evidence="1">
    <location>
        <begin position="33"/>
        <end position="151"/>
    </location>
</feature>
<comment type="caution">
    <text evidence="3">The sequence shown here is derived from an EMBL/GenBank/DDBJ whole genome shotgun (WGS) entry which is preliminary data.</text>
</comment>
<evidence type="ECO:0000313" key="3">
    <source>
        <dbReference type="EMBL" id="KAK3721883.1"/>
    </source>
</evidence>
<reference evidence="3" key="1">
    <citation type="journal article" date="2023" name="G3 (Bethesda)">
        <title>A reference genome for the long-term kleptoplast-retaining sea slug Elysia crispata morphotype clarki.</title>
        <authorList>
            <person name="Eastman K.E."/>
            <person name="Pendleton A.L."/>
            <person name="Shaikh M.A."/>
            <person name="Suttiyut T."/>
            <person name="Ogas R."/>
            <person name="Tomko P."/>
            <person name="Gavelis G."/>
            <person name="Widhalm J.R."/>
            <person name="Wisecaver J.H."/>
        </authorList>
    </citation>
    <scope>NUCLEOTIDE SEQUENCE</scope>
    <source>
        <strain evidence="3">ECLA1</strain>
    </source>
</reference>
<name>A0AAE1CNW3_9GAST</name>